<evidence type="ECO:0000256" key="9">
    <source>
        <dbReference type="ARBA" id="ARBA00022840"/>
    </source>
</evidence>
<dbReference type="Gene3D" id="3.40.449.10">
    <property type="entry name" value="Phosphoenolpyruvate Carboxykinase, domain 1"/>
    <property type="match status" value="1"/>
</dbReference>
<dbReference type="EC" id="4.1.1.49" evidence="3 13"/>
<accession>A0A4R2N8H5</accession>
<comment type="pathway">
    <text evidence="1 13">Carbohydrate biosynthesis; gluconeogenesis.</text>
</comment>
<evidence type="ECO:0000256" key="6">
    <source>
        <dbReference type="ARBA" id="ARBA00022723"/>
    </source>
</evidence>
<keyword evidence="8 13" id="KW-0210">Decarboxylase</keyword>
<comment type="cofactor">
    <cofactor evidence="13">
        <name>Mn(2+)</name>
        <dbReference type="ChEBI" id="CHEBI:29035"/>
    </cofactor>
    <text evidence="13">Binds 1 Mn(2+) ion per subunit.</text>
</comment>
<comment type="caution">
    <text evidence="14">The sequence shown here is derived from an EMBL/GenBank/DDBJ whole genome shotgun (WGS) entry which is preliminary data.</text>
</comment>
<dbReference type="InterPro" id="IPR015994">
    <property type="entry name" value="PEPCK_ATP_CS"/>
</dbReference>
<comment type="function">
    <text evidence="13">Involved in the gluconeogenesis. Catalyzes the conversion of oxaloacetate (OAA) to phosphoenolpyruvate (PEP) through direct phosphoryl transfer between the nucleoside triphosphate and OAA.</text>
</comment>
<evidence type="ECO:0000313" key="14">
    <source>
        <dbReference type="EMBL" id="TCP17175.1"/>
    </source>
</evidence>
<evidence type="ECO:0000256" key="13">
    <source>
        <dbReference type="HAMAP-Rule" id="MF_00453"/>
    </source>
</evidence>
<evidence type="ECO:0000256" key="4">
    <source>
        <dbReference type="ARBA" id="ARBA00022432"/>
    </source>
</evidence>
<comment type="catalytic activity">
    <reaction evidence="12 13">
        <text>oxaloacetate + ATP = phosphoenolpyruvate + ADP + CO2</text>
        <dbReference type="Rhea" id="RHEA:18617"/>
        <dbReference type="ChEBI" id="CHEBI:16452"/>
        <dbReference type="ChEBI" id="CHEBI:16526"/>
        <dbReference type="ChEBI" id="CHEBI:30616"/>
        <dbReference type="ChEBI" id="CHEBI:58702"/>
        <dbReference type="ChEBI" id="CHEBI:456216"/>
        <dbReference type="EC" id="4.1.1.49"/>
    </reaction>
</comment>
<reference evidence="14 15" key="1">
    <citation type="submission" date="2019-03" db="EMBL/GenBank/DDBJ databases">
        <title>Genomic Encyclopedia of Type Strains, Phase IV (KMG-IV): sequencing the most valuable type-strain genomes for metagenomic binning, comparative biology and taxonomic classification.</title>
        <authorList>
            <person name="Goeker M."/>
        </authorList>
    </citation>
    <scope>NUCLEOTIDE SEQUENCE [LARGE SCALE GENOMIC DNA]</scope>
    <source>
        <strain evidence="14 15">DSM 16380</strain>
    </source>
</reference>
<evidence type="ECO:0000256" key="8">
    <source>
        <dbReference type="ARBA" id="ARBA00022793"/>
    </source>
</evidence>
<dbReference type="FunFam" id="3.40.449.10:FF:000001">
    <property type="entry name" value="Phosphoenolpyruvate carboxykinase (ATP)"/>
    <property type="match status" value="1"/>
</dbReference>
<dbReference type="GO" id="GO:0005829">
    <property type="term" value="C:cytosol"/>
    <property type="evidence" value="ECO:0007669"/>
    <property type="project" value="TreeGrafter"/>
</dbReference>
<dbReference type="Gene3D" id="2.170.8.10">
    <property type="entry name" value="Phosphoenolpyruvate Carboxykinase, domain 2"/>
    <property type="match status" value="1"/>
</dbReference>
<evidence type="ECO:0000256" key="5">
    <source>
        <dbReference type="ARBA" id="ARBA00022490"/>
    </source>
</evidence>
<feature type="binding site" evidence="13">
    <location>
        <position position="209"/>
    </location>
    <ligand>
        <name>ATP</name>
        <dbReference type="ChEBI" id="CHEBI:30616"/>
    </ligand>
</feature>
<dbReference type="GO" id="GO:0016301">
    <property type="term" value="F:kinase activity"/>
    <property type="evidence" value="ECO:0007669"/>
    <property type="project" value="UniProtKB-KW"/>
</dbReference>
<dbReference type="RefSeq" id="WP_132501402.1">
    <property type="nucleotide sequence ID" value="NZ_LVXA01000001.1"/>
</dbReference>
<dbReference type="NCBIfam" id="NF006821">
    <property type="entry name" value="PRK09344.1-3"/>
    <property type="match status" value="1"/>
</dbReference>
<dbReference type="GO" id="GO:0046872">
    <property type="term" value="F:metal ion binding"/>
    <property type="evidence" value="ECO:0007669"/>
    <property type="project" value="UniProtKB-KW"/>
</dbReference>
<dbReference type="UniPathway" id="UPA00138"/>
<keyword evidence="15" id="KW-1185">Reference proteome</keyword>
<keyword evidence="7 13" id="KW-0547">Nucleotide-binding</keyword>
<feature type="binding site" evidence="13">
    <location>
        <position position="265"/>
    </location>
    <ligand>
        <name>Mn(2+)</name>
        <dbReference type="ChEBI" id="CHEBI:29035"/>
    </ligand>
</feature>
<keyword evidence="14" id="KW-0808">Transferase</keyword>
<feature type="binding site" evidence="13">
    <location>
        <position position="209"/>
    </location>
    <ligand>
        <name>Mn(2+)</name>
        <dbReference type="ChEBI" id="CHEBI:29035"/>
    </ligand>
</feature>
<feature type="binding site" evidence="13">
    <location>
        <begin position="445"/>
        <end position="446"/>
    </location>
    <ligand>
        <name>ATP</name>
        <dbReference type="ChEBI" id="CHEBI:30616"/>
    </ligand>
</feature>
<keyword evidence="6 13" id="KW-0479">Metal-binding</keyword>
<dbReference type="AlphaFoldDB" id="A0A4R2N8H5"/>
<dbReference type="GO" id="GO:0006094">
    <property type="term" value="P:gluconeogenesis"/>
    <property type="evidence" value="ECO:0007669"/>
    <property type="project" value="UniProtKB-UniRule"/>
</dbReference>
<dbReference type="OrthoDB" id="9806325at2"/>
<feature type="binding site" evidence="13">
    <location>
        <position position="329"/>
    </location>
    <ligand>
        <name>ATP</name>
        <dbReference type="ChEBI" id="CHEBI:30616"/>
    </ligand>
</feature>
<feature type="binding site" evidence="13">
    <location>
        <position position="209"/>
    </location>
    <ligand>
        <name>substrate</name>
    </ligand>
</feature>
<dbReference type="InterPro" id="IPR008210">
    <property type="entry name" value="PEP_carboxykinase_N"/>
</dbReference>
<dbReference type="InterPro" id="IPR001272">
    <property type="entry name" value="PEP_carboxykinase_ATP"/>
</dbReference>
<keyword evidence="10 13" id="KW-0464">Manganese</keyword>
<dbReference type="NCBIfam" id="NF006820">
    <property type="entry name" value="PRK09344.1-2"/>
    <property type="match status" value="1"/>
</dbReference>
<keyword evidence="14" id="KW-0670">Pyruvate</keyword>
<proteinExistence type="inferred from homology"/>
<keyword evidence="11 13" id="KW-0456">Lyase</keyword>
<keyword evidence="5 13" id="KW-0963">Cytoplasm</keyword>
<feature type="binding site" evidence="13">
    <location>
        <position position="228"/>
    </location>
    <ligand>
        <name>ATP</name>
        <dbReference type="ChEBI" id="CHEBI:30616"/>
    </ligand>
</feature>
<feature type="binding site" evidence="13">
    <location>
        <begin position="244"/>
        <end position="252"/>
    </location>
    <ligand>
        <name>ATP</name>
        <dbReference type="ChEBI" id="CHEBI:30616"/>
    </ligand>
</feature>
<feature type="binding site" evidence="13">
    <location>
        <position position="228"/>
    </location>
    <ligand>
        <name>Mn(2+)</name>
        <dbReference type="ChEBI" id="CHEBI:29035"/>
    </ligand>
</feature>
<evidence type="ECO:0000256" key="2">
    <source>
        <dbReference type="ARBA" id="ARBA00006052"/>
    </source>
</evidence>
<dbReference type="SUPFAM" id="SSF68923">
    <property type="entry name" value="PEP carboxykinase N-terminal domain"/>
    <property type="match status" value="1"/>
</dbReference>
<feature type="binding site" evidence="13">
    <location>
        <position position="293"/>
    </location>
    <ligand>
        <name>ATP</name>
        <dbReference type="ChEBI" id="CHEBI:30616"/>
    </ligand>
</feature>
<dbReference type="EMBL" id="SLXJ01000007">
    <property type="protein sequence ID" value="TCP17175.1"/>
    <property type="molecule type" value="Genomic_DNA"/>
</dbReference>
<evidence type="ECO:0000256" key="12">
    <source>
        <dbReference type="ARBA" id="ARBA00047371"/>
    </source>
</evidence>
<dbReference type="NCBIfam" id="TIGR00224">
    <property type="entry name" value="pckA"/>
    <property type="match status" value="1"/>
</dbReference>
<evidence type="ECO:0000256" key="1">
    <source>
        <dbReference type="ARBA" id="ARBA00004742"/>
    </source>
</evidence>
<sequence>MFNQIVTQLEHLGITNMKAIVYNPSYSQLFEEETQSELAGFEKGYLTTSGAVAVDTGIFTGRSPKDKYIVLDKTTQDTVWWTSEQIKNDNKPMTQSTWQALKNLVTQQLSNKRIFVVDAFCGANRDSRVAVRIITEVAWQAHFVKNMFIRPTEEELVDFQPEFVVMNGSKVTNPNWKEQGLNSENFVAFNLTENIQLIGGTWYGGEMKKGLFSLMNYWLPLKGIASMHCSANVGEAGDVAIFFGLSGTGKTTLSTDPKRKLIGDDEHGWDDNGVFNYEGGCYAKTINLSEENEPDIYRAIRRDALLENVVVKENGEVDFADGSKTENTRVSYPIYHIDNIVEPISKAGHAKKVIFLTADAFGVLPPVSKLTAEQTKYYFLSGFTAKLAGTERGITEPTPTFSACFGAAFLSLHPTKYAEVLLKRMEAVGAEAYLVNTGWNGTNKRISLKNTRAIIDAILDGTIENAQTTQLPIFNLAIPASLPNVDSAILDPRHTYENEADWYKKAEDLALRFTQNFAKYISTKEGEKLVAAGPQIL</sequence>
<gene>
    <name evidence="13" type="primary">pckA</name>
    <name evidence="14" type="ORF">EV693_10740</name>
</gene>
<feature type="binding site" evidence="13">
    <location>
        <position position="62"/>
    </location>
    <ligand>
        <name>substrate</name>
    </ligand>
</feature>
<evidence type="ECO:0000256" key="10">
    <source>
        <dbReference type="ARBA" id="ARBA00023211"/>
    </source>
</evidence>
<dbReference type="HAMAP" id="MF_00453">
    <property type="entry name" value="PEPCK_ATP"/>
    <property type="match status" value="1"/>
</dbReference>
<dbReference type="PROSITE" id="PS00532">
    <property type="entry name" value="PEPCK_ATP"/>
    <property type="match status" value="1"/>
</dbReference>
<dbReference type="GO" id="GO:0005524">
    <property type="term" value="F:ATP binding"/>
    <property type="evidence" value="ECO:0007669"/>
    <property type="project" value="UniProtKB-UniRule"/>
</dbReference>
<name>A0A4R2N8H5_9PAST</name>
<comment type="similarity">
    <text evidence="2 13">Belongs to the phosphoenolpyruvate carboxykinase (ATP) family.</text>
</comment>
<dbReference type="PANTHER" id="PTHR30031:SF0">
    <property type="entry name" value="PHOSPHOENOLPYRUVATE CARBOXYKINASE (ATP)"/>
    <property type="match status" value="1"/>
</dbReference>
<dbReference type="PANTHER" id="PTHR30031">
    <property type="entry name" value="PHOSPHOENOLPYRUVATE CARBOXYKINASE ATP"/>
    <property type="match status" value="1"/>
</dbReference>
<dbReference type="PIRSF" id="PIRSF006294">
    <property type="entry name" value="PEP_crbxkin"/>
    <property type="match status" value="1"/>
</dbReference>
<feature type="binding site" evidence="13">
    <location>
        <position position="451"/>
    </location>
    <ligand>
        <name>ATP</name>
        <dbReference type="ChEBI" id="CHEBI:30616"/>
    </ligand>
</feature>
<feature type="binding site" evidence="13">
    <location>
        <position position="329"/>
    </location>
    <ligand>
        <name>substrate</name>
    </ligand>
</feature>
<dbReference type="SUPFAM" id="SSF53795">
    <property type="entry name" value="PEP carboxykinase-like"/>
    <property type="match status" value="1"/>
</dbReference>
<dbReference type="GO" id="GO:0004612">
    <property type="term" value="F:phosphoenolpyruvate carboxykinase (ATP) activity"/>
    <property type="evidence" value="ECO:0007669"/>
    <property type="project" value="UniProtKB-UniRule"/>
</dbReference>
<dbReference type="FunFam" id="2.170.8.10:FF:000001">
    <property type="entry name" value="Phosphoenolpyruvate carboxykinase (ATP)"/>
    <property type="match status" value="1"/>
</dbReference>
<organism evidence="14 15">
    <name type="scientific">Nicoletella semolina</name>
    <dbReference type="NCBI Taxonomy" id="271160"/>
    <lineage>
        <taxon>Bacteria</taxon>
        <taxon>Pseudomonadati</taxon>
        <taxon>Pseudomonadota</taxon>
        <taxon>Gammaproteobacteria</taxon>
        <taxon>Pasteurellales</taxon>
        <taxon>Pasteurellaceae</taxon>
        <taxon>Nicoletella</taxon>
    </lineage>
</organism>
<dbReference type="CDD" id="cd00484">
    <property type="entry name" value="PEPCK_ATP"/>
    <property type="match status" value="1"/>
</dbReference>
<keyword evidence="4 13" id="KW-0312">Gluconeogenesis</keyword>
<comment type="subcellular location">
    <subcellularLocation>
        <location evidence="13">Cytoplasm</location>
    </subcellularLocation>
</comment>
<evidence type="ECO:0000313" key="15">
    <source>
        <dbReference type="Proteomes" id="UP000295537"/>
    </source>
</evidence>
<dbReference type="Gene3D" id="3.90.228.20">
    <property type="match status" value="1"/>
</dbReference>
<protein>
    <recommendedName>
        <fullName evidence="3 13">Phosphoenolpyruvate carboxykinase (ATP)</fullName>
        <shortName evidence="13">PCK</shortName>
        <shortName evidence="13">PEP carboxykinase</shortName>
        <shortName evidence="13">PEPCK</shortName>
        <ecNumber evidence="3 13">4.1.1.49</ecNumber>
    </recommendedName>
</protein>
<keyword evidence="14" id="KW-0418">Kinase</keyword>
<dbReference type="Proteomes" id="UP000295537">
    <property type="component" value="Unassembled WGS sequence"/>
</dbReference>
<evidence type="ECO:0000256" key="11">
    <source>
        <dbReference type="ARBA" id="ARBA00023239"/>
    </source>
</evidence>
<keyword evidence="9 13" id="KW-0067">ATP-binding</keyword>
<evidence type="ECO:0000256" key="3">
    <source>
        <dbReference type="ARBA" id="ARBA00012363"/>
    </source>
</evidence>
<evidence type="ECO:0000256" key="7">
    <source>
        <dbReference type="ARBA" id="ARBA00022741"/>
    </source>
</evidence>
<dbReference type="InterPro" id="IPR013035">
    <property type="entry name" value="PEP_carboxykinase_C"/>
</dbReference>
<feature type="binding site" evidence="13">
    <location>
        <position position="203"/>
    </location>
    <ligand>
        <name>substrate</name>
    </ligand>
</feature>
<dbReference type="NCBIfam" id="NF006819">
    <property type="entry name" value="PRK09344.1-1"/>
    <property type="match status" value="1"/>
</dbReference>
<comment type="subunit">
    <text evidence="13">Monomer.</text>
</comment>
<dbReference type="Pfam" id="PF01293">
    <property type="entry name" value="PEPCK_ATP"/>
    <property type="match status" value="1"/>
</dbReference>